<keyword evidence="10" id="KW-1185">Reference proteome</keyword>
<keyword evidence="4" id="KW-0274">FAD</keyword>
<dbReference type="SUPFAM" id="SSF46548">
    <property type="entry name" value="alpha-helical ferredoxin"/>
    <property type="match status" value="1"/>
</dbReference>
<keyword evidence="7" id="KW-0411">Iron-sulfur</keyword>
<dbReference type="InterPro" id="IPR016164">
    <property type="entry name" value="FAD-linked_Oxase-like_C"/>
</dbReference>
<dbReference type="InterPro" id="IPR006094">
    <property type="entry name" value="Oxid_FAD_bind_N"/>
</dbReference>
<dbReference type="InterPro" id="IPR017900">
    <property type="entry name" value="4Fe4S_Fe_S_CS"/>
</dbReference>
<dbReference type="Pfam" id="PF13534">
    <property type="entry name" value="Fer4_17"/>
    <property type="match status" value="1"/>
</dbReference>
<reference evidence="9 10" key="1">
    <citation type="submission" date="2023-05" db="EMBL/GenBank/DDBJ databases">
        <authorList>
            <person name="Zhang X."/>
        </authorList>
    </citation>
    <scope>NUCLEOTIDE SEQUENCE [LARGE SCALE GENOMIC DNA]</scope>
    <source>
        <strain evidence="9 10">DM2B3-1</strain>
    </source>
</reference>
<comment type="cofactor">
    <cofactor evidence="1">
        <name>FAD</name>
        <dbReference type="ChEBI" id="CHEBI:57692"/>
    </cofactor>
</comment>
<keyword evidence="3" id="KW-0479">Metal-binding</keyword>
<evidence type="ECO:0000256" key="4">
    <source>
        <dbReference type="ARBA" id="ARBA00022827"/>
    </source>
</evidence>
<evidence type="ECO:0000256" key="1">
    <source>
        <dbReference type="ARBA" id="ARBA00001974"/>
    </source>
</evidence>
<dbReference type="PROSITE" id="PS51387">
    <property type="entry name" value="FAD_PCMH"/>
    <property type="match status" value="1"/>
</dbReference>
<dbReference type="PANTHER" id="PTHR11748:SF119">
    <property type="entry name" value="D-2-HYDROXYGLUTARATE DEHYDROGENASE"/>
    <property type="match status" value="1"/>
</dbReference>
<evidence type="ECO:0000256" key="2">
    <source>
        <dbReference type="ARBA" id="ARBA00022630"/>
    </source>
</evidence>
<name>A0ABT7CRR5_9BACT</name>
<evidence type="ECO:0000259" key="8">
    <source>
        <dbReference type="PROSITE" id="PS51387"/>
    </source>
</evidence>
<dbReference type="Pfam" id="PF02913">
    <property type="entry name" value="FAD-oxidase_C"/>
    <property type="match status" value="1"/>
</dbReference>
<evidence type="ECO:0000313" key="9">
    <source>
        <dbReference type="EMBL" id="MDJ1496443.1"/>
    </source>
</evidence>
<keyword evidence="2" id="KW-0285">Flavoprotein</keyword>
<protein>
    <submittedName>
        <fullName evidence="9">FAD-linked oxidase C-terminal domain-containing protein</fullName>
    </submittedName>
</protein>
<dbReference type="InterPro" id="IPR016169">
    <property type="entry name" value="FAD-bd_PCMH_sub2"/>
</dbReference>
<dbReference type="InterPro" id="IPR016171">
    <property type="entry name" value="Vanillyl_alc_oxidase_C-sub2"/>
</dbReference>
<dbReference type="RefSeq" id="WP_314001252.1">
    <property type="nucleotide sequence ID" value="NZ_JASJOT010000022.1"/>
</dbReference>
<dbReference type="SUPFAM" id="SSF55103">
    <property type="entry name" value="FAD-linked oxidases, C-terminal domain"/>
    <property type="match status" value="1"/>
</dbReference>
<organism evidence="9 10">
    <name type="scientific">Xanthocytophaga flava</name>
    <dbReference type="NCBI Taxonomy" id="3048013"/>
    <lineage>
        <taxon>Bacteria</taxon>
        <taxon>Pseudomonadati</taxon>
        <taxon>Bacteroidota</taxon>
        <taxon>Cytophagia</taxon>
        <taxon>Cytophagales</taxon>
        <taxon>Rhodocytophagaceae</taxon>
        <taxon>Xanthocytophaga</taxon>
    </lineage>
</organism>
<accession>A0ABT7CRR5</accession>
<proteinExistence type="predicted"/>
<evidence type="ECO:0000256" key="5">
    <source>
        <dbReference type="ARBA" id="ARBA00023002"/>
    </source>
</evidence>
<dbReference type="InterPro" id="IPR004113">
    <property type="entry name" value="FAD-bd_oxidored_4_C"/>
</dbReference>
<dbReference type="InterPro" id="IPR016166">
    <property type="entry name" value="FAD-bd_PCMH"/>
</dbReference>
<dbReference type="Gene3D" id="1.10.45.10">
    <property type="entry name" value="Vanillyl-alcohol Oxidase, Chain A, domain 4"/>
    <property type="match status" value="1"/>
</dbReference>
<gene>
    <name evidence="9" type="ORF">QNI19_26140</name>
</gene>
<dbReference type="Gene3D" id="3.30.465.10">
    <property type="match status" value="1"/>
</dbReference>
<dbReference type="Pfam" id="PF01565">
    <property type="entry name" value="FAD_binding_4"/>
    <property type="match status" value="1"/>
</dbReference>
<feature type="domain" description="FAD-binding PCMH-type" evidence="8">
    <location>
        <begin position="33"/>
        <end position="287"/>
    </location>
</feature>
<evidence type="ECO:0000313" key="10">
    <source>
        <dbReference type="Proteomes" id="UP001228581"/>
    </source>
</evidence>
<keyword evidence="5" id="KW-0560">Oxidoreductase</keyword>
<comment type="caution">
    <text evidence="9">The sequence shown here is derived from an EMBL/GenBank/DDBJ whole genome shotgun (WGS) entry which is preliminary data.</text>
</comment>
<dbReference type="InterPro" id="IPR036318">
    <property type="entry name" value="FAD-bd_PCMH-like_sf"/>
</dbReference>
<evidence type="ECO:0000256" key="6">
    <source>
        <dbReference type="ARBA" id="ARBA00023004"/>
    </source>
</evidence>
<dbReference type="PROSITE" id="PS00198">
    <property type="entry name" value="4FE4S_FER_1"/>
    <property type="match status" value="1"/>
</dbReference>
<sequence>MEDRFQLLAKKLSGELYWDNAMRTVYATDASAYQETPLAVAHPKTNQDIQTLIRFADENQITLIPRAAGTSLAGQVVGKGLVVDISKHMTQILEINEKERWVRVQPGVIRDDLNKMLLPYGLFFGPETSTASRAMIGGMVGNNSCGLHSIVWGTTRDHLLAVKGYLSDGSEVEFRELTDKEFEQKKFNPLDFGVSNFIEQIPANRKFEHRIYNRLDQLLSNKENQTAITDNFPKPTIRRRNSGYALDAFLPYYKGSSPNKFNLSKLIAGSEGTLMFLTEIKLNLLPLPPKETAIVCIHANSIDEALRVNQLVMQYHAPMASELVDKYILDFTNGHPEYHKNRFFIEGDPQAILMVEFMEETQEAVAQRAEKLVADLKQAGLGYAYPVIYGEPTKQVWDVRKAGLGLIRNLPGNTQPVNLIEDCAVDVTDLPAYICELEQLLQRYNLTYSMYAHAGAGELHVEPMINLKTTEGNALFREILAQTAALVKKYGGALSGEHGDGRLRGEFIPFMMGDKVYQLFKEVKRIFDPNGVFNAGKIVDTPPMNAFLRYKPDQAYANVDTVFSFSRQENVLRLTEKCSGSGDCRKTHLTGGTMCPSYMATRDEKDTTRARANSLRDFLTKLPSSYERSEGGKAAFMDKAGQGVARRARVVKEVMDLCLSCKGCKSECPSNVDIAKLKAEFLQHYHDVNGIPLRSWLVGNFAKQMQVASMTPWVYNTIFGTTAIRKIANRFAGFHPDRTMPLLAKTPLRKWYDARVLEQASHTTADSHSVKTNTSKIVYLFCDEFTNFNDVEIGKKTIFLLEKLGYTVIIPEHHESGRSYLSKGMVRDAQTLAVKNVELLKDLITEETPLIGIEPSAILSFRDEYIDLVPESLQPTAIKLAENALLIEEFFVRETNAGNIRKEQFNQEKRLIKLHGHCHQKALASVVPTKKMLSLPANYEVQLIPSGCCGMAGSFGYEREHYEVSMKIGELVLFPTIRQQPEEVIIAAPGTSCRHQIHDGTHRKALHPVEVLFDALV</sequence>
<dbReference type="Proteomes" id="UP001228581">
    <property type="component" value="Unassembled WGS sequence"/>
</dbReference>
<evidence type="ECO:0000256" key="3">
    <source>
        <dbReference type="ARBA" id="ARBA00022723"/>
    </source>
</evidence>
<dbReference type="EMBL" id="JASJOT010000022">
    <property type="protein sequence ID" value="MDJ1496443.1"/>
    <property type="molecule type" value="Genomic_DNA"/>
</dbReference>
<dbReference type="SUPFAM" id="SSF56176">
    <property type="entry name" value="FAD-binding/transporter-associated domain-like"/>
    <property type="match status" value="1"/>
</dbReference>
<dbReference type="PANTHER" id="PTHR11748">
    <property type="entry name" value="D-LACTATE DEHYDROGENASE"/>
    <property type="match status" value="1"/>
</dbReference>
<keyword evidence="6" id="KW-0408">Iron</keyword>
<evidence type="ECO:0000256" key="7">
    <source>
        <dbReference type="ARBA" id="ARBA00023014"/>
    </source>
</evidence>
<dbReference type="Gene3D" id="3.30.70.2740">
    <property type="match status" value="1"/>
</dbReference>